<dbReference type="SMART" id="SM00563">
    <property type="entry name" value="PlsC"/>
    <property type="match status" value="1"/>
</dbReference>
<keyword evidence="5" id="KW-0012">Acyltransferase</keyword>
<evidence type="ECO:0000313" key="8">
    <source>
        <dbReference type="Proteomes" id="UP000041254"/>
    </source>
</evidence>
<dbReference type="EMBL" id="CDMY01000445">
    <property type="protein sequence ID" value="CEM13167.1"/>
    <property type="molecule type" value="Genomic_DNA"/>
</dbReference>
<evidence type="ECO:0000259" key="6">
    <source>
        <dbReference type="SMART" id="SM00563"/>
    </source>
</evidence>
<comment type="subcellular location">
    <subcellularLocation>
        <location evidence="1">Endomembrane system</location>
        <topology evidence="1">Peripheral membrane protein</topology>
    </subcellularLocation>
</comment>
<proteinExistence type="inferred from homology"/>
<dbReference type="Pfam" id="PF19277">
    <property type="entry name" value="GPAT_C"/>
    <property type="match status" value="1"/>
</dbReference>
<dbReference type="GO" id="GO:0006631">
    <property type="term" value="P:fatty acid metabolic process"/>
    <property type="evidence" value="ECO:0007669"/>
    <property type="project" value="TreeGrafter"/>
</dbReference>
<evidence type="ECO:0000256" key="2">
    <source>
        <dbReference type="ARBA" id="ARBA00007937"/>
    </source>
</evidence>
<organism evidence="7 8">
    <name type="scientific">Vitrella brassicaformis (strain CCMP3155)</name>
    <dbReference type="NCBI Taxonomy" id="1169540"/>
    <lineage>
        <taxon>Eukaryota</taxon>
        <taxon>Sar</taxon>
        <taxon>Alveolata</taxon>
        <taxon>Colpodellida</taxon>
        <taxon>Vitrellaceae</taxon>
        <taxon>Vitrella</taxon>
    </lineage>
</organism>
<dbReference type="CDD" id="cd07993">
    <property type="entry name" value="LPLAT_DHAPAT-like"/>
    <property type="match status" value="1"/>
</dbReference>
<evidence type="ECO:0000256" key="1">
    <source>
        <dbReference type="ARBA" id="ARBA00004184"/>
    </source>
</evidence>
<keyword evidence="3" id="KW-0808">Transferase</keyword>
<dbReference type="InParanoid" id="A0A0G4FJB6"/>
<keyword evidence="8" id="KW-1185">Reference proteome</keyword>
<dbReference type="GO" id="GO:0004366">
    <property type="term" value="F:glycerol-3-phosphate O-acyltransferase activity"/>
    <property type="evidence" value="ECO:0007669"/>
    <property type="project" value="TreeGrafter"/>
</dbReference>
<evidence type="ECO:0000313" key="7">
    <source>
        <dbReference type="EMBL" id="CEM13167.1"/>
    </source>
</evidence>
<dbReference type="GO" id="GO:0006072">
    <property type="term" value="P:glycerol-3-phosphate metabolic process"/>
    <property type="evidence" value="ECO:0007669"/>
    <property type="project" value="TreeGrafter"/>
</dbReference>
<gene>
    <name evidence="7" type="ORF">Vbra_5880</name>
</gene>
<dbReference type="OrthoDB" id="429813at2759"/>
<name>A0A0G4FJB6_VITBC</name>
<dbReference type="GO" id="GO:0012505">
    <property type="term" value="C:endomembrane system"/>
    <property type="evidence" value="ECO:0007669"/>
    <property type="project" value="UniProtKB-SubCell"/>
</dbReference>
<dbReference type="InterPro" id="IPR045520">
    <property type="entry name" value="GPAT/DHAPAT_C"/>
</dbReference>
<dbReference type="PANTHER" id="PTHR12563:SF17">
    <property type="entry name" value="DIHYDROXYACETONE PHOSPHATE ACYLTRANSFERASE"/>
    <property type="match status" value="1"/>
</dbReference>
<dbReference type="GO" id="GO:0019432">
    <property type="term" value="P:triglyceride biosynthetic process"/>
    <property type="evidence" value="ECO:0007669"/>
    <property type="project" value="TreeGrafter"/>
</dbReference>
<dbReference type="GO" id="GO:0008654">
    <property type="term" value="P:phospholipid biosynthetic process"/>
    <property type="evidence" value="ECO:0007669"/>
    <property type="project" value="TreeGrafter"/>
</dbReference>
<dbReference type="GO" id="GO:0031966">
    <property type="term" value="C:mitochondrial membrane"/>
    <property type="evidence" value="ECO:0007669"/>
    <property type="project" value="TreeGrafter"/>
</dbReference>
<comment type="similarity">
    <text evidence="2">Belongs to the GPAT/DAPAT family.</text>
</comment>
<dbReference type="InterPro" id="IPR002123">
    <property type="entry name" value="Plipid/glycerol_acylTrfase"/>
</dbReference>
<dbReference type="SUPFAM" id="SSF69593">
    <property type="entry name" value="Glycerol-3-phosphate (1)-acyltransferase"/>
    <property type="match status" value="1"/>
</dbReference>
<sequence>MNHDAMEKQDTTIVVAGRRAANGYVPVASTLTWALAAKPAHLAEAPSDQDLHEATMSAEQVRDEILREAARRSGKEGGSEFEQAVLSVEMEVVRMNHRISASFSLSMIRFFGAMLKPVFSQIFESIEVDPLQWEAIRHWRLDRDGPLLLLPTHRSYVDFLIVSFACYVMDVKIPFIAAGEDLGKIPLVSYILRGSGAFFMKRRFRGAGPLYTTCFKTYMQNVLTHYGVVEFFVEGGRSRSRLMLEPKKGLLSIAMELLFQARVPDIKVVPVTIAYDRIVEDASFLGEFLGESKLGETLARTLKAANVLTEDFGRVVVDVGPMLSLKEMASAYIRDHHALHVSGGVSAMDAPALTDTMPLVDTRTSASSSGDDTITGLQGITVSKASTPLPTLPPATQRQVLDGVAEDTIRCLEDRQVLLPSAVVVPVILHRTLTARLASSGATSATYTPLPPTPPDHEPTCLPLAQLAAKSSWLGSELKIRGARLHSSFLTLADGIREHERGELHQQWEQTVDNVCQLLRQWLVREGDGWKVRCRPGNGSGSPDGRRGAVPTPLFMLGPYRNQIFHHFANQAIVVLVVVSCLRSRAPAMSLLASNNGGRGVIELSAIERGVRELLPLIARQFYHPRQMCIAAGGDGWGGVRHLHETLVDMVDFGVLRQPTDDTFAVDPSGVPIMSVGVSLLFPFLEAVWLAVYTLLNLHHTATEQKRASFRFTNLKQLAVLSRKSGERLYEGHKLVCGDACCVPYLHNALITLQAMGVFQLSREAQLGFEWGNAFKQAADRKALYSRLEGFRRAGKAIFLT</sequence>
<evidence type="ECO:0000256" key="5">
    <source>
        <dbReference type="ARBA" id="ARBA00023315"/>
    </source>
</evidence>
<evidence type="ECO:0000256" key="4">
    <source>
        <dbReference type="ARBA" id="ARBA00023136"/>
    </source>
</evidence>
<dbReference type="InterPro" id="IPR041728">
    <property type="entry name" value="GPAT/DHAPAT_LPLAT"/>
</dbReference>
<dbReference type="Pfam" id="PF01553">
    <property type="entry name" value="Acyltransferase"/>
    <property type="match status" value="1"/>
</dbReference>
<reference evidence="7 8" key="1">
    <citation type="submission" date="2014-11" db="EMBL/GenBank/DDBJ databases">
        <authorList>
            <person name="Zhu J."/>
            <person name="Qi W."/>
            <person name="Song R."/>
        </authorList>
    </citation>
    <scope>NUCLEOTIDE SEQUENCE [LARGE SCALE GENOMIC DNA]</scope>
</reference>
<evidence type="ECO:0000256" key="3">
    <source>
        <dbReference type="ARBA" id="ARBA00022679"/>
    </source>
</evidence>
<dbReference type="Proteomes" id="UP000041254">
    <property type="component" value="Unassembled WGS sequence"/>
</dbReference>
<dbReference type="VEuPathDB" id="CryptoDB:Vbra_5880"/>
<dbReference type="InterPro" id="IPR022284">
    <property type="entry name" value="GPAT/DHAPAT"/>
</dbReference>
<dbReference type="AlphaFoldDB" id="A0A0G4FJB6"/>
<dbReference type="PANTHER" id="PTHR12563">
    <property type="entry name" value="GLYCEROL-3-PHOSPHATE ACYLTRANSFERASE"/>
    <property type="match status" value="1"/>
</dbReference>
<dbReference type="STRING" id="1169540.A0A0G4FJB6"/>
<accession>A0A0G4FJB6</accession>
<feature type="domain" description="Phospholipid/glycerol acyltransferase" evidence="6">
    <location>
        <begin position="147"/>
        <end position="276"/>
    </location>
</feature>
<keyword evidence="4" id="KW-0472">Membrane</keyword>
<protein>
    <recommendedName>
        <fullName evidence="6">Phospholipid/glycerol acyltransferase domain-containing protein</fullName>
    </recommendedName>
</protein>